<dbReference type="Gene3D" id="1.10.10.1400">
    <property type="entry name" value="Terminase, small subunit, N-terminal DNA-binding domain, HTH motif"/>
    <property type="match status" value="1"/>
</dbReference>
<feature type="compositionally biased region" description="Polar residues" evidence="1">
    <location>
        <begin position="169"/>
        <end position="181"/>
    </location>
</feature>
<dbReference type="Pfam" id="PF03592">
    <property type="entry name" value="Terminase_2"/>
    <property type="match status" value="1"/>
</dbReference>
<evidence type="ECO:0000256" key="1">
    <source>
        <dbReference type="SAM" id="MobiDB-lite"/>
    </source>
</evidence>
<gene>
    <name evidence="2" type="ORF">UFOVP806_1</name>
</gene>
<dbReference type="GO" id="GO:0051276">
    <property type="term" value="P:chromosome organization"/>
    <property type="evidence" value="ECO:0007669"/>
    <property type="project" value="InterPro"/>
</dbReference>
<sequence>MGKIARVIGGRHIQSAKLTDKQEAFCLYMSQNGGNSHAAAASAGYSDRKQASQLMENPVILHRLKFLQTQRISGSMANKALDVLEDIMGSPAYPAAARVSAAKTVLEMSGHGIVAQGQRLRYGLEQDGKGLEEMSTTELEAFVSRQRAALDSLEDVSRSHSAPLIELNDSGSTDYTASVGQ</sequence>
<dbReference type="EMBL" id="LR796750">
    <property type="protein sequence ID" value="CAB4163189.1"/>
    <property type="molecule type" value="Genomic_DNA"/>
</dbReference>
<dbReference type="InterPro" id="IPR038713">
    <property type="entry name" value="Terminase_Gp1_N_sf"/>
</dbReference>
<feature type="region of interest" description="Disordered" evidence="1">
    <location>
        <begin position="154"/>
        <end position="181"/>
    </location>
</feature>
<accession>A0A6J5NUN2</accession>
<name>A0A6J5NUN2_9CAUD</name>
<organism evidence="2">
    <name type="scientific">uncultured Caudovirales phage</name>
    <dbReference type="NCBI Taxonomy" id="2100421"/>
    <lineage>
        <taxon>Viruses</taxon>
        <taxon>Duplodnaviria</taxon>
        <taxon>Heunggongvirae</taxon>
        <taxon>Uroviricota</taxon>
        <taxon>Caudoviricetes</taxon>
        <taxon>Peduoviridae</taxon>
        <taxon>Maltschvirus</taxon>
        <taxon>Maltschvirus maltsch</taxon>
    </lineage>
</organism>
<proteinExistence type="predicted"/>
<reference evidence="2" key="1">
    <citation type="submission" date="2020-04" db="EMBL/GenBank/DDBJ databases">
        <authorList>
            <person name="Chiriac C."/>
            <person name="Salcher M."/>
            <person name="Ghai R."/>
            <person name="Kavagutti S V."/>
        </authorList>
    </citation>
    <scope>NUCLEOTIDE SEQUENCE</scope>
</reference>
<dbReference type="InterPro" id="IPR005335">
    <property type="entry name" value="Terminase_ssu"/>
</dbReference>
<evidence type="ECO:0000313" key="2">
    <source>
        <dbReference type="EMBL" id="CAB4163189.1"/>
    </source>
</evidence>
<protein>
    <submittedName>
        <fullName evidence="2">Terminase small subunit</fullName>
    </submittedName>
</protein>